<dbReference type="Pfam" id="PF00005">
    <property type="entry name" value="ABC_tran"/>
    <property type="match status" value="1"/>
</dbReference>
<dbReference type="GO" id="GO:0042626">
    <property type="term" value="F:ATPase-coupled transmembrane transporter activity"/>
    <property type="evidence" value="ECO:0007669"/>
    <property type="project" value="TreeGrafter"/>
</dbReference>
<feature type="domain" description="ABC transporter" evidence="7">
    <location>
        <begin position="176"/>
        <end position="206"/>
    </location>
</feature>
<evidence type="ECO:0000256" key="6">
    <source>
        <dbReference type="SAM" id="MobiDB-lite"/>
    </source>
</evidence>
<proteinExistence type="predicted"/>
<dbReference type="Gene3D" id="3.40.50.300">
    <property type="entry name" value="P-loop containing nucleotide triphosphate hydrolases"/>
    <property type="match status" value="2"/>
</dbReference>
<dbReference type="AlphaFoldDB" id="A0A9N8H9Z5"/>
<evidence type="ECO:0000256" key="2">
    <source>
        <dbReference type="ARBA" id="ARBA00022448"/>
    </source>
</evidence>
<keyword evidence="3" id="KW-0812">Transmembrane</keyword>
<comment type="subcellular location">
    <subcellularLocation>
        <location evidence="1">Membrane</location>
        <topology evidence="1">Multi-pass membrane protein</topology>
    </subcellularLocation>
</comment>
<dbReference type="SUPFAM" id="SSF52540">
    <property type="entry name" value="P-loop containing nucleoside triphosphate hydrolases"/>
    <property type="match status" value="1"/>
</dbReference>
<dbReference type="PANTHER" id="PTHR48041">
    <property type="entry name" value="ABC TRANSPORTER G FAMILY MEMBER 28"/>
    <property type="match status" value="1"/>
</dbReference>
<dbReference type="GO" id="GO:0016887">
    <property type="term" value="F:ATP hydrolysis activity"/>
    <property type="evidence" value="ECO:0007669"/>
    <property type="project" value="InterPro"/>
</dbReference>
<dbReference type="OrthoDB" id="6716308at2759"/>
<name>A0A9N8H9Z5_9STRA</name>
<keyword evidence="4" id="KW-1133">Transmembrane helix</keyword>
<dbReference type="EMBL" id="CAICTM010000222">
    <property type="protein sequence ID" value="CAB9505227.1"/>
    <property type="molecule type" value="Genomic_DNA"/>
</dbReference>
<reference evidence="8" key="1">
    <citation type="submission" date="2020-06" db="EMBL/GenBank/DDBJ databases">
        <authorList>
            <consortium name="Plant Systems Biology data submission"/>
        </authorList>
    </citation>
    <scope>NUCLEOTIDE SEQUENCE</scope>
    <source>
        <strain evidence="8">D6</strain>
    </source>
</reference>
<organism evidence="8 9">
    <name type="scientific">Seminavis robusta</name>
    <dbReference type="NCBI Taxonomy" id="568900"/>
    <lineage>
        <taxon>Eukaryota</taxon>
        <taxon>Sar</taxon>
        <taxon>Stramenopiles</taxon>
        <taxon>Ochrophyta</taxon>
        <taxon>Bacillariophyta</taxon>
        <taxon>Bacillariophyceae</taxon>
        <taxon>Bacillariophycidae</taxon>
        <taxon>Naviculales</taxon>
        <taxon>Naviculaceae</taxon>
        <taxon>Seminavis</taxon>
    </lineage>
</organism>
<dbReference type="PANTHER" id="PTHR48041:SF139">
    <property type="entry name" value="PROTEIN SCARLET"/>
    <property type="match status" value="1"/>
</dbReference>
<evidence type="ECO:0000313" key="9">
    <source>
        <dbReference type="Proteomes" id="UP001153069"/>
    </source>
</evidence>
<evidence type="ECO:0000313" key="8">
    <source>
        <dbReference type="EMBL" id="CAB9505227.1"/>
    </source>
</evidence>
<evidence type="ECO:0000256" key="3">
    <source>
        <dbReference type="ARBA" id="ARBA00022692"/>
    </source>
</evidence>
<dbReference type="GO" id="GO:0016020">
    <property type="term" value="C:membrane"/>
    <property type="evidence" value="ECO:0007669"/>
    <property type="project" value="UniProtKB-SubCell"/>
</dbReference>
<keyword evidence="2" id="KW-0813">Transport</keyword>
<accession>A0A9N8H9Z5</accession>
<keyword evidence="9" id="KW-1185">Reference proteome</keyword>
<evidence type="ECO:0000256" key="5">
    <source>
        <dbReference type="ARBA" id="ARBA00023136"/>
    </source>
</evidence>
<keyword evidence="5" id="KW-0472">Membrane</keyword>
<protein>
    <submittedName>
        <fullName evidence="8">Transporter G family member 7</fullName>
    </submittedName>
</protein>
<dbReference type="Proteomes" id="UP001153069">
    <property type="component" value="Unassembled WGS sequence"/>
</dbReference>
<feature type="region of interest" description="Disordered" evidence="6">
    <location>
        <begin position="1"/>
        <end position="22"/>
    </location>
</feature>
<dbReference type="InterPro" id="IPR027417">
    <property type="entry name" value="P-loop_NTPase"/>
</dbReference>
<sequence length="216" mass="22528">MDEDLNSLVGVSGGGSGSSSSTRWELAPLVLADACAVFCIYAAVNSGTKTDTEAPPHTDHLLAWSGISCTYPATRSGMEDKQTLSDAYGELRTGDLVAIMGPSGGKSTLMDVLAGPKETGNVTGTPEESVMFVAGLTHGKTSVVEARRLLYDVGLRDPDLYTRPIGGSLAGGLVIRGLSGGERKLLALACALAMKPRLIMLDEITSTRLDSIPKAR</sequence>
<dbReference type="GO" id="GO:0005524">
    <property type="term" value="F:ATP binding"/>
    <property type="evidence" value="ECO:0007669"/>
    <property type="project" value="InterPro"/>
</dbReference>
<evidence type="ECO:0000256" key="1">
    <source>
        <dbReference type="ARBA" id="ARBA00004141"/>
    </source>
</evidence>
<evidence type="ECO:0000256" key="4">
    <source>
        <dbReference type="ARBA" id="ARBA00022989"/>
    </source>
</evidence>
<gene>
    <name evidence="8" type="ORF">SEMRO_223_G091480.1</name>
</gene>
<comment type="caution">
    <text evidence="8">The sequence shown here is derived from an EMBL/GenBank/DDBJ whole genome shotgun (WGS) entry which is preliminary data.</text>
</comment>
<evidence type="ECO:0000259" key="7">
    <source>
        <dbReference type="Pfam" id="PF00005"/>
    </source>
</evidence>
<dbReference type="InterPro" id="IPR050352">
    <property type="entry name" value="ABCG_transporters"/>
</dbReference>
<dbReference type="InterPro" id="IPR003439">
    <property type="entry name" value="ABC_transporter-like_ATP-bd"/>
</dbReference>